<dbReference type="InterPro" id="IPR000510">
    <property type="entry name" value="Nase/OxRdtase_comp1"/>
</dbReference>
<dbReference type="AlphaFoldDB" id="A0A1F2PDK9"/>
<reference evidence="2 3" key="1">
    <citation type="submission" date="2015-09" db="EMBL/GenBank/DDBJ databases">
        <title>Genome sequence of Acetobacterium wieringae DSM 1911.</title>
        <authorList>
            <person name="Poehlein A."/>
            <person name="Bengelsdorf F.R."/>
            <person name="Schiel-Bengelsdorf B."/>
            <person name="Duerre P."/>
            <person name="Daniel R."/>
        </authorList>
    </citation>
    <scope>NUCLEOTIDE SEQUENCE [LARGE SCALE GENOMIC DNA]</scope>
    <source>
        <strain evidence="2 3">DSM 1911</strain>
    </source>
</reference>
<gene>
    <name evidence="2" type="primary">bchB</name>
    <name evidence="2" type="ORF">ACWI_31900</name>
</gene>
<keyword evidence="2" id="KW-0560">Oxidoreductase</keyword>
<name>A0A1F2PDK9_9FIRM</name>
<evidence type="ECO:0000259" key="1">
    <source>
        <dbReference type="Pfam" id="PF00148"/>
    </source>
</evidence>
<sequence>MSSITIEASVYNLGDMELAKRIFEIPDTLVVAIGPPACIRILYFRALECGHLSKLKLIPIGALDYTFGDYLKKIKGAIAAALQKTCYQGIILYVSCPDLLCQTDFDRMVQELDNPRQIPVEIFKRGPMEKRKTSPSQRLDKIAVKIADFVKTQPLVFSKNEAVCELPPLAADYTGVLSLFPDDPAVCQFLMTGSGCANCPSSIDKLNHNPFIFSRFDDLQAVYGCTNDIGEAITKHFQMHHQTKESELLLSIGTPVTYMTGMNDHSLQGCDLFTTTARIETNGFQTAEEGVARALLKIAKATLKQVETRKKRINLIGYNPFLFGKRQHFHEIETCLTSLGYTVCFLGYESLDSFKTAAEAELNLVFSRHGLSLAKWMAEMFAIPYHFAMPIGLEGFNQWLKAVGALLKTGIPESYYVNNEPQPFPNIRVLLLGENEILDQLETAIPNDFGIPTIRASKITDQELSQMTVTHIIADPLYQNRINMMSYQFIPMPYPSLSGNTYIELEYQYMGQTGYAYLKRFFVNEVTA</sequence>
<feature type="domain" description="Nitrogenase/oxidoreductase component 1" evidence="1">
    <location>
        <begin position="279"/>
        <end position="414"/>
    </location>
</feature>
<dbReference type="OrthoDB" id="3199475at2"/>
<evidence type="ECO:0000313" key="3">
    <source>
        <dbReference type="Proteomes" id="UP000176244"/>
    </source>
</evidence>
<dbReference type="EMBL" id="LKEU01000042">
    <property type="protein sequence ID" value="OFV69333.1"/>
    <property type="molecule type" value="Genomic_DNA"/>
</dbReference>
<dbReference type="STRING" id="52694.ACWI_31900"/>
<protein>
    <submittedName>
        <fullName evidence="2">Light-independent protochlorophyllide reductase subunit B</fullName>
        <ecNumber evidence="2">1.3.7.7</ecNumber>
    </submittedName>
</protein>
<dbReference type="Pfam" id="PF00148">
    <property type="entry name" value="Oxidored_nitro"/>
    <property type="match status" value="1"/>
</dbReference>
<dbReference type="Proteomes" id="UP000176244">
    <property type="component" value="Unassembled WGS sequence"/>
</dbReference>
<dbReference type="EC" id="1.3.7.7" evidence="2"/>
<proteinExistence type="predicted"/>
<dbReference type="PANTHER" id="PTHR42846">
    <property type="entry name" value="NI-SIROHYDROCHLORIN A,C-DIAMIDE REDUCTIVE CYCLASE COMPLEX, COMPONENT CFBD"/>
    <property type="match status" value="1"/>
</dbReference>
<dbReference type="Gene3D" id="3.40.50.1980">
    <property type="entry name" value="Nitrogenase molybdenum iron protein domain"/>
    <property type="match status" value="1"/>
</dbReference>
<dbReference type="RefSeq" id="WP_070372446.1">
    <property type="nucleotide sequence ID" value="NZ_LKEU01000042.1"/>
</dbReference>
<dbReference type="SUPFAM" id="SSF53807">
    <property type="entry name" value="Helical backbone' metal receptor"/>
    <property type="match status" value="2"/>
</dbReference>
<dbReference type="GO" id="GO:0016491">
    <property type="term" value="F:oxidoreductase activity"/>
    <property type="evidence" value="ECO:0007669"/>
    <property type="project" value="UniProtKB-KW"/>
</dbReference>
<evidence type="ECO:0000313" key="2">
    <source>
        <dbReference type="EMBL" id="OFV69333.1"/>
    </source>
</evidence>
<dbReference type="InterPro" id="IPR052673">
    <property type="entry name" value="Ni-siroh_cyclase_CfbD"/>
</dbReference>
<comment type="caution">
    <text evidence="2">The sequence shown here is derived from an EMBL/GenBank/DDBJ whole genome shotgun (WGS) entry which is preliminary data.</text>
</comment>
<organism evidence="2 3">
    <name type="scientific">Acetobacterium wieringae</name>
    <dbReference type="NCBI Taxonomy" id="52694"/>
    <lineage>
        <taxon>Bacteria</taxon>
        <taxon>Bacillati</taxon>
        <taxon>Bacillota</taxon>
        <taxon>Clostridia</taxon>
        <taxon>Eubacteriales</taxon>
        <taxon>Eubacteriaceae</taxon>
        <taxon>Acetobacterium</taxon>
    </lineage>
</organism>
<dbReference type="PANTHER" id="PTHR42846:SF1">
    <property type="entry name" value="NI-SIROHYDROCHLORIN A,C-DIAMIDE REDUCTIVE CYCLASE COMPLEX, COMPONENT CFBD"/>
    <property type="match status" value="1"/>
</dbReference>
<accession>A0A1F2PDK9</accession>